<dbReference type="NCBIfam" id="NF033592">
    <property type="entry name" value="transpos_IS4_1"/>
    <property type="match status" value="1"/>
</dbReference>
<evidence type="ECO:0000256" key="2">
    <source>
        <dbReference type="ARBA" id="ARBA00022578"/>
    </source>
</evidence>
<accession>A0A3G2R8P1</accession>
<dbReference type="Pfam" id="PF14294">
    <property type="entry name" value="DUF4372"/>
    <property type="match status" value="1"/>
</dbReference>
<keyword evidence="3" id="KW-0238">DNA-binding</keyword>
<protein>
    <submittedName>
        <fullName evidence="7">IS4 family transposase</fullName>
    </submittedName>
</protein>
<evidence type="ECO:0000256" key="4">
    <source>
        <dbReference type="ARBA" id="ARBA00023172"/>
    </source>
</evidence>
<dbReference type="Pfam" id="PF01609">
    <property type="entry name" value="DDE_Tnp_1"/>
    <property type="match status" value="1"/>
</dbReference>
<dbReference type="InterPro" id="IPR047952">
    <property type="entry name" value="Transpos_IS4"/>
</dbReference>
<evidence type="ECO:0000256" key="1">
    <source>
        <dbReference type="ARBA" id="ARBA00010075"/>
    </source>
</evidence>
<dbReference type="GO" id="GO:0004803">
    <property type="term" value="F:transposase activity"/>
    <property type="evidence" value="ECO:0007669"/>
    <property type="project" value="InterPro"/>
</dbReference>
<dbReference type="EMBL" id="CP033169">
    <property type="protein sequence ID" value="AYO31759.1"/>
    <property type="molecule type" value="Genomic_DNA"/>
</dbReference>
<evidence type="ECO:0000259" key="5">
    <source>
        <dbReference type="Pfam" id="PF01609"/>
    </source>
</evidence>
<dbReference type="PANTHER" id="PTHR33258">
    <property type="entry name" value="TRANSPOSASE INSL FOR INSERTION SEQUENCE ELEMENT IS186A-RELATED"/>
    <property type="match status" value="1"/>
</dbReference>
<dbReference type="InterPro" id="IPR012337">
    <property type="entry name" value="RNaseH-like_sf"/>
</dbReference>
<sequence length="414" mass="48372">MQGKDTINSTLSQLFNPLFNKSILQNLISSGVDKYVKKLTTLKFIQLMVYAQLEQLQGLRDISNALNDDKFSEKIELDSISASQISRKLRSTDPKITQMLLKNTIQKTTKEMSFKDPMQNIGRIYLIDSSTISLCLSQYRWAHFRKTKAGVKLHLRLNFFEEGVTPDKAIITPARPSDKTQMDTLVVEDKDALNVFDRGYVDYEKFDNYCENGTRFVTRLKSNAQIKVDEELPLDPNGIIKREQYVYLGKENINRMKHRLRLIEVQNTQGEPIIIITNDFKITAKGIADIYRNRWQIELFFNWIKQHLHIKHFYGLSQWAVENQLFIALMTYCLLLLLKLKTCYRGPLLTIKRLLHTCLLEPFTSFVKKLYRPTRKSKGQRRKVDHETIFQETLRQVVQGEADFLDDLSYDPII</sequence>
<evidence type="ECO:0000313" key="8">
    <source>
        <dbReference type="Proteomes" id="UP000280960"/>
    </source>
</evidence>
<reference evidence="7 8" key="1">
    <citation type="submission" date="2018-10" db="EMBL/GenBank/DDBJ databases">
        <authorList>
            <person name="Zhang X."/>
        </authorList>
    </citation>
    <scope>NUCLEOTIDE SEQUENCE [LARGE SCALE GENOMIC DNA]</scope>
    <source>
        <strain evidence="7 8">SK-G1</strain>
    </source>
</reference>
<dbReference type="SUPFAM" id="SSF53098">
    <property type="entry name" value="Ribonuclease H-like"/>
    <property type="match status" value="1"/>
</dbReference>
<keyword evidence="2" id="KW-0815">Transposition</keyword>
<keyword evidence="8" id="KW-1185">Reference proteome</keyword>
<dbReference type="AlphaFoldDB" id="A0A3G2R8P1"/>
<name>A0A3G2R8P1_9FIRM</name>
<organism evidence="7 8">
    <name type="scientific">Biomaibacter acetigenes</name>
    <dbReference type="NCBI Taxonomy" id="2316383"/>
    <lineage>
        <taxon>Bacteria</taxon>
        <taxon>Bacillati</taxon>
        <taxon>Bacillota</taxon>
        <taxon>Clostridia</taxon>
        <taxon>Thermosediminibacterales</taxon>
        <taxon>Tepidanaerobacteraceae</taxon>
        <taxon>Biomaibacter</taxon>
    </lineage>
</organism>
<feature type="domain" description="Transposase IS4-like" evidence="5">
    <location>
        <begin position="123"/>
        <end position="334"/>
    </location>
</feature>
<dbReference type="GO" id="GO:0006313">
    <property type="term" value="P:DNA transposition"/>
    <property type="evidence" value="ECO:0007669"/>
    <property type="project" value="InterPro"/>
</dbReference>
<dbReference type="PANTHER" id="PTHR33258:SF1">
    <property type="entry name" value="TRANSPOSASE INSL FOR INSERTION SEQUENCE ELEMENT IS186A-RELATED"/>
    <property type="match status" value="1"/>
</dbReference>
<evidence type="ECO:0000313" key="7">
    <source>
        <dbReference type="EMBL" id="AYO31759.1"/>
    </source>
</evidence>
<comment type="similarity">
    <text evidence="1">Belongs to the transposase 11 family.</text>
</comment>
<feature type="domain" description="DUF4372" evidence="6">
    <location>
        <begin position="8"/>
        <end position="67"/>
    </location>
</feature>
<dbReference type="InterPro" id="IPR025399">
    <property type="entry name" value="DUF4372"/>
</dbReference>
<dbReference type="RefSeq" id="WP_122015474.1">
    <property type="nucleotide sequence ID" value="NZ_CP033169.1"/>
</dbReference>
<dbReference type="KEGG" id="bacg:D2962_15170"/>
<evidence type="ECO:0000259" key="6">
    <source>
        <dbReference type="Pfam" id="PF14294"/>
    </source>
</evidence>
<dbReference type="InterPro" id="IPR002559">
    <property type="entry name" value="Transposase_11"/>
</dbReference>
<dbReference type="GO" id="GO:0003677">
    <property type="term" value="F:DNA binding"/>
    <property type="evidence" value="ECO:0007669"/>
    <property type="project" value="UniProtKB-KW"/>
</dbReference>
<gene>
    <name evidence="7" type="ORF">D2962_15170</name>
</gene>
<keyword evidence="4" id="KW-0233">DNA recombination</keyword>
<proteinExistence type="inferred from homology"/>
<evidence type="ECO:0000256" key="3">
    <source>
        <dbReference type="ARBA" id="ARBA00023125"/>
    </source>
</evidence>
<dbReference type="Proteomes" id="UP000280960">
    <property type="component" value="Chromosome"/>
</dbReference>